<sequence>MKHCFFKWVSLIAVISLLSGCQLEVPLEDRSITLVLGLDLDEEDQLHVYEVSPVFSEIAPNKLEKESVKATTIRDSRKDLDAKSFGEVIGSKVQVLLIGKKIFEQKNWFPILDTLYRNPQFATNTRVVLVDGPVSDIIYYEPEDKPLLPLYLRNLVDKNRHRGRTVQTTISELRRQIVEKGMTPSLSKMNMKKEPELEGIALLDEKNMYAASLDQIEASLLLVLQNRINAEVTFSGISNPNEEEDGMFHRDKFSITVRKTKTKIKTNYSNGQFHFDLRVKLPFSVIERLFPYDLEKNKEAFENIVKEQMEKKFNELIGKIQKNNLDPIGLGLYARAFQYKEYKKVEDHWADVLAEAKINVTVDAELVARGAIK</sequence>
<evidence type="ECO:0000256" key="3">
    <source>
        <dbReference type="ARBA" id="ARBA00022544"/>
    </source>
</evidence>
<evidence type="ECO:0000256" key="1">
    <source>
        <dbReference type="ARBA" id="ARBA00004635"/>
    </source>
</evidence>
<dbReference type="Gene3D" id="3.30.300.210">
    <property type="entry name" value="Nutrient germinant receptor protein C, domain 3"/>
    <property type="match status" value="1"/>
</dbReference>
<feature type="domain" description="Spore germination protein N-terminal" evidence="9">
    <location>
        <begin position="25"/>
        <end position="189"/>
    </location>
</feature>
<dbReference type="PANTHER" id="PTHR35789">
    <property type="entry name" value="SPORE GERMINATION PROTEIN B3"/>
    <property type="match status" value="1"/>
</dbReference>
<dbReference type="NCBIfam" id="TIGR02887">
    <property type="entry name" value="spore_ger_x_C"/>
    <property type="match status" value="1"/>
</dbReference>
<gene>
    <name evidence="10" type="ORF">SAMN05877753_10469</name>
</gene>
<dbReference type="RefSeq" id="WP_179714239.1">
    <property type="nucleotide sequence ID" value="NZ_JBEPMQ010000010.1"/>
</dbReference>
<keyword evidence="4" id="KW-0732">Signal</keyword>
<evidence type="ECO:0000256" key="4">
    <source>
        <dbReference type="ARBA" id="ARBA00022729"/>
    </source>
</evidence>
<keyword evidence="7" id="KW-0449">Lipoprotein</keyword>
<dbReference type="InterPro" id="IPR008844">
    <property type="entry name" value="Spore_GerAC-like"/>
</dbReference>
<evidence type="ECO:0000313" key="10">
    <source>
        <dbReference type="EMBL" id="SNX70346.1"/>
    </source>
</evidence>
<dbReference type="Pfam" id="PF25198">
    <property type="entry name" value="Spore_GerAC_N"/>
    <property type="match status" value="1"/>
</dbReference>
<dbReference type="GO" id="GO:0016020">
    <property type="term" value="C:membrane"/>
    <property type="evidence" value="ECO:0007669"/>
    <property type="project" value="UniProtKB-SubCell"/>
</dbReference>
<reference evidence="10 11" key="1">
    <citation type="submission" date="2017-08" db="EMBL/GenBank/DDBJ databases">
        <authorList>
            <person name="de Groot N.N."/>
        </authorList>
    </citation>
    <scope>NUCLEOTIDE SEQUENCE [LARGE SCALE GENOMIC DNA]</scope>
    <source>
        <strain evidence="10 11">JC228</strain>
    </source>
</reference>
<proteinExistence type="inferred from homology"/>
<dbReference type="GO" id="GO:0009847">
    <property type="term" value="P:spore germination"/>
    <property type="evidence" value="ECO:0007669"/>
    <property type="project" value="InterPro"/>
</dbReference>
<dbReference type="InterPro" id="IPR046953">
    <property type="entry name" value="Spore_GerAC-like_C"/>
</dbReference>
<comment type="subcellular location">
    <subcellularLocation>
        <location evidence="1">Membrane</location>
        <topology evidence="1">Lipid-anchor</topology>
    </subcellularLocation>
</comment>
<dbReference type="PROSITE" id="PS51257">
    <property type="entry name" value="PROKAR_LIPOPROTEIN"/>
    <property type="match status" value="1"/>
</dbReference>
<keyword evidence="6" id="KW-0564">Palmitate</keyword>
<protein>
    <submittedName>
        <fullName evidence="10">Ger(X)C family germination protein</fullName>
    </submittedName>
</protein>
<name>A0A285CTG0_9BACI</name>
<comment type="similarity">
    <text evidence="2">Belongs to the GerABKC lipoprotein family.</text>
</comment>
<evidence type="ECO:0000259" key="8">
    <source>
        <dbReference type="Pfam" id="PF05504"/>
    </source>
</evidence>
<dbReference type="EMBL" id="OAOP01000004">
    <property type="protein sequence ID" value="SNX70346.1"/>
    <property type="molecule type" value="Genomic_DNA"/>
</dbReference>
<dbReference type="AlphaFoldDB" id="A0A285CTG0"/>
<keyword evidence="3" id="KW-0309">Germination</keyword>
<organism evidence="10 11">
    <name type="scientific">Bacillus oleivorans</name>
    <dbReference type="NCBI Taxonomy" id="1448271"/>
    <lineage>
        <taxon>Bacteria</taxon>
        <taxon>Bacillati</taxon>
        <taxon>Bacillota</taxon>
        <taxon>Bacilli</taxon>
        <taxon>Bacillales</taxon>
        <taxon>Bacillaceae</taxon>
        <taxon>Bacillus</taxon>
    </lineage>
</organism>
<dbReference type="Pfam" id="PF05504">
    <property type="entry name" value="Spore_GerAC"/>
    <property type="match status" value="1"/>
</dbReference>
<dbReference type="InterPro" id="IPR057336">
    <property type="entry name" value="GerAC_N"/>
</dbReference>
<dbReference type="PANTHER" id="PTHR35789:SF1">
    <property type="entry name" value="SPORE GERMINATION PROTEIN B3"/>
    <property type="match status" value="1"/>
</dbReference>
<evidence type="ECO:0000313" key="11">
    <source>
        <dbReference type="Proteomes" id="UP000219546"/>
    </source>
</evidence>
<keyword evidence="5" id="KW-0472">Membrane</keyword>
<evidence type="ECO:0000256" key="6">
    <source>
        <dbReference type="ARBA" id="ARBA00023139"/>
    </source>
</evidence>
<evidence type="ECO:0000256" key="5">
    <source>
        <dbReference type="ARBA" id="ARBA00023136"/>
    </source>
</evidence>
<evidence type="ECO:0000256" key="7">
    <source>
        <dbReference type="ARBA" id="ARBA00023288"/>
    </source>
</evidence>
<dbReference type="InterPro" id="IPR038501">
    <property type="entry name" value="Spore_GerAC_C_sf"/>
</dbReference>
<evidence type="ECO:0000256" key="2">
    <source>
        <dbReference type="ARBA" id="ARBA00007886"/>
    </source>
</evidence>
<keyword evidence="11" id="KW-1185">Reference proteome</keyword>
<feature type="domain" description="Spore germination GerAC-like C-terminal" evidence="8">
    <location>
        <begin position="198"/>
        <end position="367"/>
    </location>
</feature>
<accession>A0A285CTG0</accession>
<evidence type="ECO:0000259" key="9">
    <source>
        <dbReference type="Pfam" id="PF25198"/>
    </source>
</evidence>
<dbReference type="Proteomes" id="UP000219546">
    <property type="component" value="Unassembled WGS sequence"/>
</dbReference>